<protein>
    <submittedName>
        <fullName evidence="1">Uncharacterized protein</fullName>
    </submittedName>
</protein>
<dbReference type="EMBL" id="KV429109">
    <property type="protein sequence ID" value="KZT65271.1"/>
    <property type="molecule type" value="Genomic_DNA"/>
</dbReference>
<proteinExistence type="predicted"/>
<evidence type="ECO:0000313" key="2">
    <source>
        <dbReference type="Proteomes" id="UP000076727"/>
    </source>
</evidence>
<keyword evidence="2" id="KW-1185">Reference proteome</keyword>
<evidence type="ECO:0000313" key="1">
    <source>
        <dbReference type="EMBL" id="KZT65271.1"/>
    </source>
</evidence>
<name>A0A165M618_9APHY</name>
<reference evidence="1 2" key="1">
    <citation type="journal article" date="2016" name="Mol. Biol. Evol.">
        <title>Comparative Genomics of Early-Diverging Mushroom-Forming Fungi Provides Insights into the Origins of Lignocellulose Decay Capabilities.</title>
        <authorList>
            <person name="Nagy L.G."/>
            <person name="Riley R."/>
            <person name="Tritt A."/>
            <person name="Adam C."/>
            <person name="Daum C."/>
            <person name="Floudas D."/>
            <person name="Sun H."/>
            <person name="Yadav J.S."/>
            <person name="Pangilinan J."/>
            <person name="Larsson K.H."/>
            <person name="Matsuura K."/>
            <person name="Barry K."/>
            <person name="Labutti K."/>
            <person name="Kuo R."/>
            <person name="Ohm R.A."/>
            <person name="Bhattacharya S.S."/>
            <person name="Shirouzu T."/>
            <person name="Yoshinaga Y."/>
            <person name="Martin F.M."/>
            <person name="Grigoriev I.V."/>
            <person name="Hibbett D.S."/>
        </authorList>
    </citation>
    <scope>NUCLEOTIDE SEQUENCE [LARGE SCALE GENOMIC DNA]</scope>
    <source>
        <strain evidence="1 2">L-15889</strain>
    </source>
</reference>
<sequence length="282" mass="31858">MGRHSPTTHQVFAQSCLMEGLIVDDLPTGTFYGAVSRVSRIRLDRLDQQKVASSSSSGSGAYTRNWRFIICSASGRWASSSHPSYSELAQSSGAGVLLVSFATSVHSSLDNFTTTTEHSSDDHAFQHYPCSRLRHRVRGTRARVLRRVRRPRRGRRALRARGGNVAVPREACLLRLRARRARRRGAAARPRVPRPQRRGQAFEHEVRVRLRTAQAILRRRLRALRPRRTLHEREPLGAPWWRELGQSEACEEAYEEPAVNVSNVAVRRADGARLLCHCVFVA</sequence>
<dbReference type="PROSITE" id="PS51257">
    <property type="entry name" value="PROKAR_LIPOPROTEIN"/>
    <property type="match status" value="1"/>
</dbReference>
<dbReference type="AlphaFoldDB" id="A0A165M618"/>
<gene>
    <name evidence="1" type="ORF">DAEQUDRAFT_814422</name>
</gene>
<accession>A0A165M618</accession>
<dbReference type="Proteomes" id="UP000076727">
    <property type="component" value="Unassembled WGS sequence"/>
</dbReference>
<organism evidence="1 2">
    <name type="scientific">Daedalea quercina L-15889</name>
    <dbReference type="NCBI Taxonomy" id="1314783"/>
    <lineage>
        <taxon>Eukaryota</taxon>
        <taxon>Fungi</taxon>
        <taxon>Dikarya</taxon>
        <taxon>Basidiomycota</taxon>
        <taxon>Agaricomycotina</taxon>
        <taxon>Agaricomycetes</taxon>
        <taxon>Polyporales</taxon>
        <taxon>Fomitopsis</taxon>
    </lineage>
</organism>